<accession>B0D5H2</accession>
<reference evidence="2 3" key="1">
    <citation type="journal article" date="2008" name="Nature">
        <title>The genome of Laccaria bicolor provides insights into mycorrhizal symbiosis.</title>
        <authorList>
            <person name="Martin F."/>
            <person name="Aerts A."/>
            <person name="Ahren D."/>
            <person name="Brun A."/>
            <person name="Danchin E.G.J."/>
            <person name="Duchaussoy F."/>
            <person name="Gibon J."/>
            <person name="Kohler A."/>
            <person name="Lindquist E."/>
            <person name="Pereda V."/>
            <person name="Salamov A."/>
            <person name="Shapiro H.J."/>
            <person name="Wuyts J."/>
            <person name="Blaudez D."/>
            <person name="Buee M."/>
            <person name="Brokstein P."/>
            <person name="Canbaeck B."/>
            <person name="Cohen D."/>
            <person name="Courty P.E."/>
            <person name="Coutinho P.M."/>
            <person name="Delaruelle C."/>
            <person name="Detter J.C."/>
            <person name="Deveau A."/>
            <person name="DiFazio S."/>
            <person name="Duplessis S."/>
            <person name="Fraissinet-Tachet L."/>
            <person name="Lucic E."/>
            <person name="Frey-Klett P."/>
            <person name="Fourrey C."/>
            <person name="Feussner I."/>
            <person name="Gay G."/>
            <person name="Grimwood J."/>
            <person name="Hoegger P.J."/>
            <person name="Jain P."/>
            <person name="Kilaru S."/>
            <person name="Labbe J."/>
            <person name="Lin Y.C."/>
            <person name="Legue V."/>
            <person name="Le Tacon F."/>
            <person name="Marmeisse R."/>
            <person name="Melayah D."/>
            <person name="Montanini B."/>
            <person name="Muratet M."/>
            <person name="Nehls U."/>
            <person name="Niculita-Hirzel H."/>
            <person name="Oudot-Le Secq M.P."/>
            <person name="Peter M."/>
            <person name="Quesneville H."/>
            <person name="Rajashekar B."/>
            <person name="Reich M."/>
            <person name="Rouhier N."/>
            <person name="Schmutz J."/>
            <person name="Yin T."/>
            <person name="Chalot M."/>
            <person name="Henrissat B."/>
            <person name="Kuees U."/>
            <person name="Lucas S."/>
            <person name="Van de Peer Y."/>
            <person name="Podila G.K."/>
            <person name="Polle A."/>
            <person name="Pukkila P.J."/>
            <person name="Richardson P.M."/>
            <person name="Rouze P."/>
            <person name="Sanders I.R."/>
            <person name="Stajich J.E."/>
            <person name="Tunlid A."/>
            <person name="Tuskan G."/>
            <person name="Grigoriev I.V."/>
        </authorList>
    </citation>
    <scope>NUCLEOTIDE SEQUENCE [LARGE SCALE GENOMIC DNA]</scope>
    <source>
        <strain evidence="3">S238N-H82 / ATCC MYA-4686</strain>
    </source>
</reference>
<feature type="region of interest" description="Disordered" evidence="1">
    <location>
        <begin position="401"/>
        <end position="432"/>
    </location>
</feature>
<feature type="region of interest" description="Disordered" evidence="1">
    <location>
        <begin position="262"/>
        <end position="284"/>
    </location>
</feature>
<organism evidence="3">
    <name type="scientific">Laccaria bicolor (strain S238N-H82 / ATCC MYA-4686)</name>
    <name type="common">Bicoloured deceiver</name>
    <name type="synonym">Laccaria laccata var. bicolor</name>
    <dbReference type="NCBI Taxonomy" id="486041"/>
    <lineage>
        <taxon>Eukaryota</taxon>
        <taxon>Fungi</taxon>
        <taxon>Dikarya</taxon>
        <taxon>Basidiomycota</taxon>
        <taxon>Agaricomycotina</taxon>
        <taxon>Agaricomycetes</taxon>
        <taxon>Agaricomycetidae</taxon>
        <taxon>Agaricales</taxon>
        <taxon>Agaricineae</taxon>
        <taxon>Hydnangiaceae</taxon>
        <taxon>Laccaria</taxon>
    </lineage>
</organism>
<dbReference type="KEGG" id="lbc:LACBIDRAFT_325561"/>
<evidence type="ECO:0000256" key="1">
    <source>
        <dbReference type="SAM" id="MobiDB-lite"/>
    </source>
</evidence>
<keyword evidence="3" id="KW-1185">Reference proteome</keyword>
<evidence type="ECO:0000313" key="2">
    <source>
        <dbReference type="EMBL" id="EDR10022.1"/>
    </source>
</evidence>
<dbReference type="EMBL" id="DS547098">
    <property type="protein sequence ID" value="EDR10022.1"/>
    <property type="molecule type" value="Genomic_DNA"/>
</dbReference>
<dbReference type="Proteomes" id="UP000001194">
    <property type="component" value="Unassembled WGS sequence"/>
</dbReference>
<dbReference type="RefSeq" id="XP_001879407.1">
    <property type="nucleotide sequence ID" value="XM_001879372.1"/>
</dbReference>
<feature type="compositionally biased region" description="Low complexity" evidence="1">
    <location>
        <begin position="272"/>
        <end position="284"/>
    </location>
</feature>
<feature type="region of interest" description="Disordered" evidence="1">
    <location>
        <begin position="119"/>
        <end position="162"/>
    </location>
</feature>
<gene>
    <name evidence="2" type="ORF">LACBIDRAFT_325561</name>
</gene>
<name>B0D5H2_LACBS</name>
<evidence type="ECO:0000313" key="3">
    <source>
        <dbReference type="Proteomes" id="UP000001194"/>
    </source>
</evidence>
<dbReference type="OrthoDB" id="3092430at2759"/>
<sequence length="680" mass="75474">MNFLLVKDILLVSGAQLEVQATGNALIVDMTDRNQQPRVDLSILLCTTTIIREMYRTTTLTRRLLLCTLPPLLNPLASKLTFLSDGRVPDEYWLGNGIFTALNNNFEQKSYLQPQVQDYSQSGDVNPEDFSASQITPPLTDGSPVEGWQDNEETLKTPDEDAVIPPWAGDYFNGGPLKIVAPLPSNERVEACSQDDDTYGEDLDSWLSRTFNLRPNANSNDQSLEPENNQLPLSTNVANPLPTSQVRDNFAEFTGELATATSSADYYPPGPSSSSGPASGFFGAPPNYGQRPSYPQFMGQAVVALDTPDYFLWANAPISRFPMAGSHQSIYGQQPRTAPATMSHHRNAQMGFCYFPYNPVAQAAVPPNMQAYAGASMPVYEAYPPFTQTPITRAFPVYKRQPRNSSATMSAQAARRDRRHQPYGTPSVSKRTEMSGKADNYCQWGDCSAGPMTLTKIREHFRDHGEKVKGHRIKECLWKGCNSKPGAFPMTREGFRRHVYETGSHAGIGRLSKVNCEKCGEEKAKRSQANHSKVCSGESKEREEEHLHGSMYEPRVFCLYCHLTGAELYKILGHGSWNSGRPPLAGSERRVALEELAFYGDDDEGEVVTLMRDEHKSGSEEVTLLSAMASRALGGASTNVLSPRSPFARQKQSQILAIYNPGFLYRPRVWWGYSESVKRL</sequence>
<protein>
    <submittedName>
        <fullName evidence="2">Predicted protein</fullName>
    </submittedName>
</protein>
<dbReference type="GeneID" id="6075130"/>
<proteinExistence type="predicted"/>
<dbReference type="HOGENOM" id="CLU_025888_0_0_1"/>
<dbReference type="InParanoid" id="B0D5H2"/>
<dbReference type="AlphaFoldDB" id="B0D5H2"/>